<organism evidence="1 2">
    <name type="scientific">Petrolisthes cinctipes</name>
    <name type="common">Flat porcelain crab</name>
    <dbReference type="NCBI Taxonomy" id="88211"/>
    <lineage>
        <taxon>Eukaryota</taxon>
        <taxon>Metazoa</taxon>
        <taxon>Ecdysozoa</taxon>
        <taxon>Arthropoda</taxon>
        <taxon>Crustacea</taxon>
        <taxon>Multicrustacea</taxon>
        <taxon>Malacostraca</taxon>
        <taxon>Eumalacostraca</taxon>
        <taxon>Eucarida</taxon>
        <taxon>Decapoda</taxon>
        <taxon>Pleocyemata</taxon>
        <taxon>Anomura</taxon>
        <taxon>Galatheoidea</taxon>
        <taxon>Porcellanidae</taxon>
        <taxon>Petrolisthes</taxon>
    </lineage>
</organism>
<keyword evidence="2" id="KW-1185">Reference proteome</keyword>
<proteinExistence type="predicted"/>
<sequence length="107" mass="11887">MEDIGEMSKVVLCVLRVFALGDAATLRASDNFGDVIHKFLPGLVEKARAEGGTIKERYMMVDLAYYDLARSLVNLRAAEGLIDDAPRRLDQIQTAENLDIRLYGSEP</sequence>
<evidence type="ECO:0000313" key="2">
    <source>
        <dbReference type="Proteomes" id="UP001286313"/>
    </source>
</evidence>
<dbReference type="AlphaFoldDB" id="A0AAE1GFV1"/>
<gene>
    <name evidence="1" type="ORF">Pcinc_005126</name>
</gene>
<protein>
    <submittedName>
        <fullName evidence="1">Uncharacterized protein</fullName>
    </submittedName>
</protein>
<evidence type="ECO:0000313" key="1">
    <source>
        <dbReference type="EMBL" id="KAK3890959.1"/>
    </source>
</evidence>
<dbReference type="Proteomes" id="UP001286313">
    <property type="component" value="Unassembled WGS sequence"/>
</dbReference>
<reference evidence="1" key="1">
    <citation type="submission" date="2023-10" db="EMBL/GenBank/DDBJ databases">
        <title>Genome assemblies of two species of porcelain crab, Petrolisthes cinctipes and Petrolisthes manimaculis (Anomura: Porcellanidae).</title>
        <authorList>
            <person name="Angst P."/>
        </authorList>
    </citation>
    <scope>NUCLEOTIDE SEQUENCE</scope>
    <source>
        <strain evidence="1">PB745_01</strain>
        <tissue evidence="1">Gill</tissue>
    </source>
</reference>
<name>A0AAE1GFV1_PETCI</name>
<accession>A0AAE1GFV1</accession>
<dbReference type="EMBL" id="JAWQEG010000380">
    <property type="protein sequence ID" value="KAK3890959.1"/>
    <property type="molecule type" value="Genomic_DNA"/>
</dbReference>
<comment type="caution">
    <text evidence="1">The sequence shown here is derived from an EMBL/GenBank/DDBJ whole genome shotgun (WGS) entry which is preliminary data.</text>
</comment>